<name>A0A934VVA0_9RHOB</name>
<organism evidence="1 2">
    <name type="scientific">Paracoccus caeni</name>
    <dbReference type="NCBI Taxonomy" id="657651"/>
    <lineage>
        <taxon>Bacteria</taxon>
        <taxon>Pseudomonadati</taxon>
        <taxon>Pseudomonadota</taxon>
        <taxon>Alphaproteobacteria</taxon>
        <taxon>Rhodobacterales</taxon>
        <taxon>Paracoccaceae</taxon>
        <taxon>Paracoccus</taxon>
    </lineage>
</organism>
<evidence type="ECO:0000313" key="1">
    <source>
        <dbReference type="EMBL" id="MBK4216706.1"/>
    </source>
</evidence>
<proteinExistence type="predicted"/>
<dbReference type="RefSeq" id="WP_200686873.1">
    <property type="nucleotide sequence ID" value="NZ_JAEPRQ010000004.1"/>
</dbReference>
<dbReference type="Proteomes" id="UP000640485">
    <property type="component" value="Unassembled WGS sequence"/>
</dbReference>
<dbReference type="AlphaFoldDB" id="A0A934VVA0"/>
<keyword evidence="2" id="KW-1185">Reference proteome</keyword>
<gene>
    <name evidence="1" type="ORF">JJJ17_12285</name>
</gene>
<sequence>MLSTFFDRHMNQHARILRQQVGEQGRVPNPFSTQTAAGDAKALSCHRCQCEKLYDQVMAKVLRVKNLCSSNAASCSIENFAAHRQRNRAISADYARIYMQPNGEAKRLKFAGGAALGSTHIGYAMDAALDALKGWGSWAGRGEEPDVYDESGRGIVNDNNVTNLVDWQEISARMWMDMGYPETLIGLRRLIYGNLAIYMDLGAVLHFCQMHEAEFGFFRLSKVDEFLECFDHFVAHVKDKYAKEHPVYWGNGTFGSPLNNHLRNGLRRLAMNDVEGSLTIIDHEQRHILENYMYRPRRGAVPDEDFVALGEQGGDASFSRFMNTLERVVEVVGNRNGPTTQFSGIRALLSASKLPYMLQSLPLKAATLSPIAVGPQPFLFSYSRGDFTDPNERTPWFKDVVRHFVRAENENFDWPATNDSNDFRWVWGKPALLDYGTGLDPRNPPKLRPILYDEIRSVMAAG</sequence>
<reference evidence="1" key="1">
    <citation type="submission" date="2021-01" db="EMBL/GenBank/DDBJ databases">
        <title>Paracoccus amoyensis sp. nov., isolated from the surface seawater along the coast of Xiamen Island, China.</title>
        <authorList>
            <person name="Lyu L."/>
        </authorList>
    </citation>
    <scope>NUCLEOTIDE SEQUENCE</scope>
    <source>
        <strain evidence="1">MJ17</strain>
    </source>
</reference>
<accession>A0A934VVA0</accession>
<evidence type="ECO:0000313" key="2">
    <source>
        <dbReference type="Proteomes" id="UP000640485"/>
    </source>
</evidence>
<comment type="caution">
    <text evidence="1">The sequence shown here is derived from an EMBL/GenBank/DDBJ whole genome shotgun (WGS) entry which is preliminary data.</text>
</comment>
<dbReference type="EMBL" id="JAEPRQ010000004">
    <property type="protein sequence ID" value="MBK4216706.1"/>
    <property type="molecule type" value="Genomic_DNA"/>
</dbReference>
<protein>
    <submittedName>
        <fullName evidence="1">Uncharacterized protein</fullName>
    </submittedName>
</protein>